<evidence type="ECO:0000313" key="3">
    <source>
        <dbReference type="Proteomes" id="UP000001955"/>
    </source>
</evidence>
<accession>K6VJY2</accession>
<dbReference type="PATRIC" id="fig|630626.3.peg.1747"/>
<dbReference type="HOGENOM" id="CLU_009120_4_1_6"/>
<dbReference type="InterPro" id="IPR025949">
    <property type="entry name" value="PapC-like_C"/>
</dbReference>
<dbReference type="InterPro" id="IPR043142">
    <property type="entry name" value="PapC-like_C_sf"/>
</dbReference>
<evidence type="ECO:0000313" key="2">
    <source>
        <dbReference type="EMBL" id="AFJ46896.1"/>
    </source>
</evidence>
<evidence type="ECO:0000259" key="1">
    <source>
        <dbReference type="Pfam" id="PF13953"/>
    </source>
</evidence>
<dbReference type="FunFam" id="2.60.40.2610:FF:000001">
    <property type="entry name" value="Outer membrane fimbrial usher protein"/>
    <property type="match status" value="1"/>
</dbReference>
<gene>
    <name evidence="2" type="ordered locus">EBL_c18020</name>
</gene>
<dbReference type="InterPro" id="IPR042186">
    <property type="entry name" value="FimD_plug_dom"/>
</dbReference>
<keyword evidence="3" id="KW-1185">Reference proteome</keyword>
<name>I2B8P2_SHIBC</name>
<dbReference type="GO" id="GO:0015473">
    <property type="term" value="F:fimbrial usher porin activity"/>
    <property type="evidence" value="ECO:0007669"/>
    <property type="project" value="InterPro"/>
</dbReference>
<dbReference type="EMBL" id="CP001560">
    <property type="protein sequence ID" value="AFJ46896.1"/>
    <property type="molecule type" value="Genomic_DNA"/>
</dbReference>
<dbReference type="KEGG" id="ebt:EBL_c18020"/>
<dbReference type="eggNOG" id="COG3188">
    <property type="taxonomic scope" value="Bacteria"/>
</dbReference>
<dbReference type="PANTHER" id="PTHR30451">
    <property type="entry name" value="OUTER MEMBRANE USHER PROTEIN"/>
    <property type="match status" value="1"/>
</dbReference>
<dbReference type="Pfam" id="PF13953">
    <property type="entry name" value="PapC_C"/>
    <property type="match status" value="1"/>
</dbReference>
<protein>
    <submittedName>
        <fullName evidence="2">Fimbrial biogenesis outer membrane usher protein</fullName>
    </submittedName>
</protein>
<dbReference type="GO" id="GO:0009279">
    <property type="term" value="C:cell outer membrane"/>
    <property type="evidence" value="ECO:0007669"/>
    <property type="project" value="TreeGrafter"/>
</dbReference>
<reference evidence="2 3" key="1">
    <citation type="journal article" date="2012" name="J. Bacteriol.">
        <title>Complete genome sequence of the B12-producing Shimwellia blattae strain DSM 4481, isolated from a cockroach.</title>
        <authorList>
            <person name="Brzuszkiewicz E."/>
            <person name="Waschkowitz T."/>
            <person name="Wiezer A."/>
            <person name="Daniel R."/>
        </authorList>
    </citation>
    <scope>NUCLEOTIDE SEQUENCE [LARGE SCALE GENOMIC DNA]</scope>
    <source>
        <strain evidence="3">ATCC 29907 / DSM 4481 / JCM 1650 / NBRC 105725 / CDC 9005-74</strain>
    </source>
</reference>
<dbReference type="InterPro" id="IPR000015">
    <property type="entry name" value="Fimb_usher"/>
</dbReference>
<dbReference type="AlphaFoldDB" id="I2B8P2"/>
<feature type="domain" description="PapC-like C-terminal" evidence="1">
    <location>
        <begin position="146"/>
        <end position="210"/>
    </location>
</feature>
<sequence>MQQGYGNRGDGANGSVSLSYQGGYANSNMGYNYSRGARQLNYGLSGGIVIHEEGLTLSQPLSDTNVLIAAPGTRHARVENTTGVRTDRKGYTVLPYATTYRQNRIALDVNSLDNATEIDDPVTRVVPTKGALVKAQFTVQRGARAMITLQQYNGRPVPFGAMVTRANAGSGIVNESGQVYLSGLEGAGALTVMWGTAPDQQCTVRYRLPAGAEQKPINHIKAACQ</sequence>
<organism evidence="2 3">
    <name type="scientific">Shimwellia blattae (strain ATCC 29907 / DSM 4481 / JCM 1650 / NBRC 105725 / CDC 9005-74)</name>
    <name type="common">Escherichia blattae</name>
    <dbReference type="NCBI Taxonomy" id="630626"/>
    <lineage>
        <taxon>Bacteria</taxon>
        <taxon>Pseudomonadati</taxon>
        <taxon>Pseudomonadota</taxon>
        <taxon>Gammaproteobacteria</taxon>
        <taxon>Enterobacterales</taxon>
        <taxon>Enterobacteriaceae</taxon>
        <taxon>Shimwellia</taxon>
    </lineage>
</organism>
<dbReference type="Proteomes" id="UP000001955">
    <property type="component" value="Chromosome"/>
</dbReference>
<dbReference type="Gene3D" id="2.60.40.2070">
    <property type="match status" value="1"/>
</dbReference>
<accession>I2B8P2</accession>
<proteinExistence type="predicted"/>
<dbReference type="Gene3D" id="2.60.40.2610">
    <property type="entry name" value="Outer membrane usher protein FimD, plug domain"/>
    <property type="match status" value="1"/>
</dbReference>
<dbReference type="STRING" id="630626.EBL_c18020"/>
<dbReference type="PANTHER" id="PTHR30451:SF21">
    <property type="entry name" value="FIMBRIAL USHER DOMAIN-CONTAINING PROTEIN YDET-RELATED"/>
    <property type="match status" value="1"/>
</dbReference>
<dbReference type="Pfam" id="PF00577">
    <property type="entry name" value="Usher"/>
    <property type="match status" value="1"/>
</dbReference>
<dbReference type="GO" id="GO:0009297">
    <property type="term" value="P:pilus assembly"/>
    <property type="evidence" value="ECO:0007669"/>
    <property type="project" value="InterPro"/>
</dbReference>